<dbReference type="GO" id="GO:0005886">
    <property type="term" value="C:plasma membrane"/>
    <property type="evidence" value="ECO:0007669"/>
    <property type="project" value="UniProtKB-SubCell"/>
</dbReference>
<organism evidence="7 8">
    <name type="scientific">Lentihominibacter faecis</name>
    <dbReference type="NCBI Taxonomy" id="2764712"/>
    <lineage>
        <taxon>Bacteria</taxon>
        <taxon>Bacillati</taxon>
        <taxon>Bacillota</taxon>
        <taxon>Clostridia</taxon>
        <taxon>Peptostreptococcales</taxon>
        <taxon>Anaerovoracaceae</taxon>
        <taxon>Lentihominibacter</taxon>
    </lineage>
</organism>
<sequence length="310" mass="32381">MLIVTLLEALELGLIYSILALGVFLSFRTLNTPDLTVDGSIVTGAAISAVVCTAAADLDPAVQGVVCILGLVLSFLFGMGAGAITALLNTKLKIQPLLAGILVMLGIYSINLRIQGKANINLSSRKTIYSMMDDAMGGFRWSAIVLGVLIAAVVIILMYGFLKTRLGFALRATGDNEDMVRAAGISSDRMKLLGLSVSNGLVGLAGGMLAQYQGYSDVGMGTGMVVIGLASVIIGEVLFGTRSLMQRLIAVALGAVVYRMVIGVALYLGMPPTDLKLVSAVIVTIALAMGMLGENFSLWKKKSRGGDKNA</sequence>
<name>A0A923ND54_9FIRM</name>
<dbReference type="EMBL" id="JACRWC010000098">
    <property type="protein sequence ID" value="MBC5999853.1"/>
    <property type="molecule type" value="Genomic_DNA"/>
</dbReference>
<evidence type="ECO:0000256" key="3">
    <source>
        <dbReference type="ARBA" id="ARBA00022692"/>
    </source>
</evidence>
<feature type="transmembrane region" description="Helical" evidence="6">
    <location>
        <begin position="39"/>
        <end position="56"/>
    </location>
</feature>
<feature type="transmembrane region" description="Helical" evidence="6">
    <location>
        <begin position="275"/>
        <end position="293"/>
    </location>
</feature>
<dbReference type="Pfam" id="PF02653">
    <property type="entry name" value="BPD_transp_2"/>
    <property type="match status" value="1"/>
</dbReference>
<dbReference type="PANTHER" id="PTHR32196">
    <property type="entry name" value="ABC TRANSPORTER PERMEASE PROTEIN YPHD-RELATED-RELATED"/>
    <property type="match status" value="1"/>
</dbReference>
<evidence type="ECO:0000256" key="2">
    <source>
        <dbReference type="ARBA" id="ARBA00022475"/>
    </source>
</evidence>
<evidence type="ECO:0000313" key="8">
    <source>
        <dbReference type="Proteomes" id="UP000644115"/>
    </source>
</evidence>
<comment type="subcellular location">
    <subcellularLocation>
        <location evidence="1">Cell membrane</location>
        <topology evidence="1">Multi-pass membrane protein</topology>
    </subcellularLocation>
</comment>
<dbReference type="RefSeq" id="WP_249287231.1">
    <property type="nucleotide sequence ID" value="NZ_JACRWC010000098.1"/>
</dbReference>
<feature type="transmembrane region" description="Helical" evidence="6">
    <location>
        <begin position="218"/>
        <end position="239"/>
    </location>
</feature>
<evidence type="ECO:0000256" key="1">
    <source>
        <dbReference type="ARBA" id="ARBA00004651"/>
    </source>
</evidence>
<keyword evidence="5 6" id="KW-0472">Membrane</keyword>
<comment type="caution">
    <text evidence="7">The sequence shown here is derived from an EMBL/GenBank/DDBJ whole genome shotgun (WGS) entry which is preliminary data.</text>
</comment>
<keyword evidence="2" id="KW-1003">Cell membrane</keyword>
<dbReference type="PANTHER" id="PTHR32196:SF69">
    <property type="entry name" value="BRANCHED-CHAIN AMINO ACID TRANSPORT SYSTEM, PERMEASE PROTEIN"/>
    <property type="match status" value="1"/>
</dbReference>
<evidence type="ECO:0000313" key="7">
    <source>
        <dbReference type="EMBL" id="MBC5999853.1"/>
    </source>
</evidence>
<dbReference type="GO" id="GO:0022857">
    <property type="term" value="F:transmembrane transporter activity"/>
    <property type="evidence" value="ECO:0007669"/>
    <property type="project" value="InterPro"/>
</dbReference>
<evidence type="ECO:0000256" key="4">
    <source>
        <dbReference type="ARBA" id="ARBA00022989"/>
    </source>
</evidence>
<dbReference type="Proteomes" id="UP000644115">
    <property type="component" value="Unassembled WGS sequence"/>
</dbReference>
<feature type="transmembrane region" description="Helical" evidence="6">
    <location>
        <begin position="192"/>
        <end position="212"/>
    </location>
</feature>
<protein>
    <submittedName>
        <fullName evidence="7">ABC transporter permease</fullName>
    </submittedName>
</protein>
<evidence type="ECO:0000256" key="6">
    <source>
        <dbReference type="SAM" id="Phobius"/>
    </source>
</evidence>
<evidence type="ECO:0000256" key="5">
    <source>
        <dbReference type="ARBA" id="ARBA00023136"/>
    </source>
</evidence>
<keyword evidence="3 6" id="KW-0812">Transmembrane</keyword>
<feature type="transmembrane region" description="Helical" evidence="6">
    <location>
        <begin position="62"/>
        <end position="88"/>
    </location>
</feature>
<feature type="transmembrane region" description="Helical" evidence="6">
    <location>
        <begin position="248"/>
        <end position="269"/>
    </location>
</feature>
<dbReference type="InterPro" id="IPR001851">
    <property type="entry name" value="ABC_transp_permease"/>
</dbReference>
<accession>A0A923ND54</accession>
<feature type="transmembrane region" description="Helical" evidence="6">
    <location>
        <begin position="6"/>
        <end position="27"/>
    </location>
</feature>
<gene>
    <name evidence="7" type="ORF">H8876_07565</name>
</gene>
<reference evidence="7" key="1">
    <citation type="submission" date="2020-08" db="EMBL/GenBank/DDBJ databases">
        <authorList>
            <person name="Liu C."/>
            <person name="Sun Q."/>
        </authorList>
    </citation>
    <scope>NUCLEOTIDE SEQUENCE</scope>
    <source>
        <strain evidence="7">BX16</strain>
    </source>
</reference>
<proteinExistence type="predicted"/>
<dbReference type="CDD" id="cd06574">
    <property type="entry name" value="TM_PBP1_branched-chain-AA_like"/>
    <property type="match status" value="1"/>
</dbReference>
<feature type="transmembrane region" description="Helical" evidence="6">
    <location>
        <begin position="139"/>
        <end position="162"/>
    </location>
</feature>
<keyword evidence="4 6" id="KW-1133">Transmembrane helix</keyword>
<keyword evidence="8" id="KW-1185">Reference proteome</keyword>
<dbReference type="AlphaFoldDB" id="A0A923ND54"/>
<feature type="transmembrane region" description="Helical" evidence="6">
    <location>
        <begin position="97"/>
        <end position="114"/>
    </location>
</feature>